<evidence type="ECO:0000256" key="1">
    <source>
        <dbReference type="SAM" id="MobiDB-lite"/>
    </source>
</evidence>
<organism evidence="2">
    <name type="scientific">uncultured Solirubrobacteraceae bacterium</name>
    <dbReference type="NCBI Taxonomy" id="1162706"/>
    <lineage>
        <taxon>Bacteria</taxon>
        <taxon>Bacillati</taxon>
        <taxon>Actinomycetota</taxon>
        <taxon>Thermoleophilia</taxon>
        <taxon>Solirubrobacterales</taxon>
        <taxon>Solirubrobacteraceae</taxon>
        <taxon>environmental samples</taxon>
    </lineage>
</organism>
<gene>
    <name evidence="2" type="ORF">AVDCRST_MAG30-2485</name>
</gene>
<protein>
    <submittedName>
        <fullName evidence="2">Uncharacterized protein</fullName>
    </submittedName>
</protein>
<feature type="compositionally biased region" description="Low complexity" evidence="1">
    <location>
        <begin position="37"/>
        <end position="47"/>
    </location>
</feature>
<feature type="region of interest" description="Disordered" evidence="1">
    <location>
        <begin position="1"/>
        <end position="115"/>
    </location>
</feature>
<sequence>DAGGRPRGGARGGGARARGGWLRGARGGGVERRARAGHPGAPAGVGADRAGPGPRLLHAPLGPADHARQARAAAGAAPVPRRAARAADAVQRPRGRVPDDARAADRGARAGAGAL</sequence>
<feature type="non-terminal residue" evidence="2">
    <location>
        <position position="1"/>
    </location>
</feature>
<feature type="non-terminal residue" evidence="2">
    <location>
        <position position="115"/>
    </location>
</feature>
<reference evidence="2" key="1">
    <citation type="submission" date="2020-02" db="EMBL/GenBank/DDBJ databases">
        <authorList>
            <person name="Meier V. D."/>
        </authorList>
    </citation>
    <scope>NUCLEOTIDE SEQUENCE</scope>
    <source>
        <strain evidence="2">AVDCRST_MAG30</strain>
    </source>
</reference>
<name>A0A6J4T1F3_9ACTN</name>
<feature type="compositionally biased region" description="Low complexity" evidence="1">
    <location>
        <begin position="70"/>
        <end position="92"/>
    </location>
</feature>
<evidence type="ECO:0000313" key="2">
    <source>
        <dbReference type="EMBL" id="CAA9511002.1"/>
    </source>
</evidence>
<accession>A0A6J4T1F3</accession>
<feature type="compositionally biased region" description="Basic and acidic residues" evidence="1">
    <location>
        <begin position="96"/>
        <end position="108"/>
    </location>
</feature>
<proteinExistence type="predicted"/>
<feature type="compositionally biased region" description="Gly residues" evidence="1">
    <location>
        <begin position="1"/>
        <end position="28"/>
    </location>
</feature>
<dbReference type="AlphaFoldDB" id="A0A6J4T1F3"/>
<dbReference type="EMBL" id="CADCVS010000325">
    <property type="protein sequence ID" value="CAA9511002.1"/>
    <property type="molecule type" value="Genomic_DNA"/>
</dbReference>